<dbReference type="PANTHER" id="PTHR16500:SF3">
    <property type="entry name" value="BRCA2-INTERACTING TRANSCRIPTIONAL REPRESSOR EMSY"/>
    <property type="match status" value="1"/>
</dbReference>
<evidence type="ECO:0000256" key="2">
    <source>
        <dbReference type="ARBA" id="ARBA00023242"/>
    </source>
</evidence>
<comment type="subcellular location">
    <subcellularLocation>
        <location evidence="1">Nucleus</location>
    </subcellularLocation>
</comment>
<comment type="caution">
    <text evidence="5">The sequence shown here is derived from an EMBL/GenBank/DDBJ whole genome shotgun (WGS) entry which is preliminary data.</text>
</comment>
<feature type="compositionally biased region" description="Polar residues" evidence="3">
    <location>
        <begin position="373"/>
        <end position="385"/>
    </location>
</feature>
<dbReference type="InterPro" id="IPR005491">
    <property type="entry name" value="ENT_dom"/>
</dbReference>
<dbReference type="SUPFAM" id="SSF158639">
    <property type="entry name" value="ENT-like"/>
    <property type="match status" value="1"/>
</dbReference>
<keyword evidence="2" id="KW-0539">Nucleus</keyword>
<evidence type="ECO:0000313" key="5">
    <source>
        <dbReference type="EMBL" id="CAL1287943.1"/>
    </source>
</evidence>
<reference evidence="5 6" key="1">
    <citation type="submission" date="2024-04" db="EMBL/GenBank/DDBJ databases">
        <authorList>
            <person name="Rising A."/>
            <person name="Reimegard J."/>
            <person name="Sonavane S."/>
            <person name="Akerstrom W."/>
            <person name="Nylinder S."/>
            <person name="Hedman E."/>
            <person name="Kallberg Y."/>
        </authorList>
    </citation>
    <scope>NUCLEOTIDE SEQUENCE [LARGE SCALE GENOMIC DNA]</scope>
</reference>
<dbReference type="SMART" id="SM01191">
    <property type="entry name" value="ENT"/>
    <property type="match status" value="1"/>
</dbReference>
<feature type="region of interest" description="Disordered" evidence="3">
    <location>
        <begin position="234"/>
        <end position="308"/>
    </location>
</feature>
<feature type="region of interest" description="Disordered" evidence="3">
    <location>
        <begin position="843"/>
        <end position="903"/>
    </location>
</feature>
<feature type="compositionally biased region" description="Polar residues" evidence="3">
    <location>
        <begin position="789"/>
        <end position="823"/>
    </location>
</feature>
<dbReference type="EMBL" id="CAXIEN010000224">
    <property type="protein sequence ID" value="CAL1287943.1"/>
    <property type="molecule type" value="Genomic_DNA"/>
</dbReference>
<keyword evidence="6" id="KW-1185">Reference proteome</keyword>
<feature type="domain" description="ENT" evidence="4">
    <location>
        <begin position="13"/>
        <end position="97"/>
    </location>
</feature>
<name>A0AAV2AYG3_9ARAC</name>
<proteinExistence type="predicted"/>
<feature type="compositionally biased region" description="Polar residues" evidence="3">
    <location>
        <begin position="246"/>
        <end position="266"/>
    </location>
</feature>
<evidence type="ECO:0000256" key="1">
    <source>
        <dbReference type="ARBA" id="ARBA00004123"/>
    </source>
</evidence>
<feature type="region of interest" description="Disordered" evidence="3">
    <location>
        <begin position="322"/>
        <end position="493"/>
    </location>
</feature>
<feature type="region of interest" description="Disordered" evidence="3">
    <location>
        <begin position="771"/>
        <end position="823"/>
    </location>
</feature>
<feature type="compositionally biased region" description="Polar residues" evidence="3">
    <location>
        <begin position="715"/>
        <end position="739"/>
    </location>
</feature>
<dbReference type="InterPro" id="IPR033482">
    <property type="entry name" value="EMSY"/>
</dbReference>
<protein>
    <recommendedName>
        <fullName evidence="4">ENT domain-containing protein</fullName>
    </recommendedName>
</protein>
<feature type="compositionally biased region" description="Low complexity" evidence="3">
    <location>
        <begin position="322"/>
        <end position="345"/>
    </location>
</feature>
<dbReference type="PROSITE" id="PS51138">
    <property type="entry name" value="ENT"/>
    <property type="match status" value="1"/>
</dbReference>
<feature type="region of interest" description="Disordered" evidence="3">
    <location>
        <begin position="120"/>
        <end position="162"/>
    </location>
</feature>
<feature type="compositionally biased region" description="Low complexity" evidence="3">
    <location>
        <begin position="454"/>
        <end position="486"/>
    </location>
</feature>
<dbReference type="GO" id="GO:0006355">
    <property type="term" value="P:regulation of DNA-templated transcription"/>
    <property type="evidence" value="ECO:0007669"/>
    <property type="project" value="InterPro"/>
</dbReference>
<feature type="compositionally biased region" description="Basic and acidic residues" evidence="3">
    <location>
        <begin position="893"/>
        <end position="903"/>
    </location>
</feature>
<evidence type="ECO:0000259" key="4">
    <source>
        <dbReference type="PROSITE" id="PS51138"/>
    </source>
</evidence>
<dbReference type="Pfam" id="PF03735">
    <property type="entry name" value="ENT"/>
    <property type="match status" value="1"/>
</dbReference>
<dbReference type="Gene3D" id="1.10.1240.40">
    <property type="entry name" value="ENT domain"/>
    <property type="match status" value="1"/>
</dbReference>
<feature type="compositionally biased region" description="Basic and acidic residues" evidence="3">
    <location>
        <begin position="775"/>
        <end position="788"/>
    </location>
</feature>
<feature type="compositionally biased region" description="Polar residues" evidence="3">
    <location>
        <begin position="346"/>
        <end position="362"/>
    </location>
</feature>
<sequence>MWPMFVDYSDEECKKVLRSLELEAYASIVTAFRAQGSLTKDRKKMLLDLCSALSISMERHRAEIRRAVNDEHLNTIAERLFGPNTATDWAIEGRRVVPLVNRLAPQTVFTEIASNAATAQAIKNSSLPPPGKTGSREMSNGMETMASRKRKECPPDSSVSPQKMSAIDSQYFHNFHPLESSSSGIPEPMQVPEVSMSSESFSVPESAPQISSPFPDFNAQRNVPPLMTHPMPTVSAAKSPTKHSAMKSSSTVTTFSTPDQMTSNLLASRGVPHTSVPSVAHEEQMSVTPEVSKPPNDGKTAQRPLSSISSMKSSTIVIPTTIPSTCSASSSKDRLSTSSSTTSHSKFLSQIRSKTPGHTRQNLPAGLGIKLTPQPSMSQRATVSPKSPGMKVKQDNANIFSKKTSASVFPSPTTDNQPSQLPIATPSESLTITKSPVSVTKPTPKSDSQTVVNQQSTSKQTATTKSMPKTTSATTTTSTSTATTTSHGSQYISRPLFPTSTKSGAKNLSPVIFNVSSTSCTPLQNTVKQAGQIQSEVVKSSPQILPKTTPVGLSSSHLKINTSTTQTIQYRNDGGLVRSARIVNLSQPVGSRLPCAISSSAISALGLSSNISSTALRVTLPAGTLNTTNSIRVSSAAKPNVIVVHKAQMWPRPPQGAAVIMSSTPLTKLPNDIVETISITPKSDKGKSSGIKTIPRAIAPARPQSPAVAITSLKASETTPVSNSNAVITSQPDSSTSDVRNSKPVENAIDGTCKKNLLVEAIEVSGILENNPADKSSKEKSEAVKNNKETINLSNHQELEITVSQKSAGTSASDTNTNRLTESNISKADTANIKAAGDSVLSVSQSDINGKETPKQAPLSTEIQSKETGSIVISSSHSVNETVTSSSECGSKSQKEVTKDKDL</sequence>
<gene>
    <name evidence="5" type="ORF">LARSCL_LOCUS15100</name>
</gene>
<dbReference type="AlphaFoldDB" id="A0AAV2AYG3"/>
<feature type="region of interest" description="Disordered" evidence="3">
    <location>
        <begin position="715"/>
        <end position="746"/>
    </location>
</feature>
<dbReference type="GO" id="GO:0005654">
    <property type="term" value="C:nucleoplasm"/>
    <property type="evidence" value="ECO:0007669"/>
    <property type="project" value="TreeGrafter"/>
</dbReference>
<dbReference type="Proteomes" id="UP001497382">
    <property type="component" value="Unassembled WGS sequence"/>
</dbReference>
<feature type="compositionally biased region" description="Polar residues" evidence="3">
    <location>
        <begin position="395"/>
        <end position="453"/>
    </location>
</feature>
<accession>A0AAV2AYG3</accession>
<evidence type="ECO:0000256" key="3">
    <source>
        <dbReference type="SAM" id="MobiDB-lite"/>
    </source>
</evidence>
<evidence type="ECO:0000313" key="6">
    <source>
        <dbReference type="Proteomes" id="UP001497382"/>
    </source>
</evidence>
<dbReference type="InterPro" id="IPR036142">
    <property type="entry name" value="ENT_dom-like_sf"/>
</dbReference>
<feature type="compositionally biased region" description="Polar residues" evidence="3">
    <location>
        <begin position="858"/>
        <end position="892"/>
    </location>
</feature>
<dbReference type="PANTHER" id="PTHR16500">
    <property type="entry name" value="BRCA2-INTERACTING TRANSCRIPTIONAL REPRESSOR EMSY"/>
    <property type="match status" value="1"/>
</dbReference>
<organism evidence="5 6">
    <name type="scientific">Larinioides sclopetarius</name>
    <dbReference type="NCBI Taxonomy" id="280406"/>
    <lineage>
        <taxon>Eukaryota</taxon>
        <taxon>Metazoa</taxon>
        <taxon>Ecdysozoa</taxon>
        <taxon>Arthropoda</taxon>
        <taxon>Chelicerata</taxon>
        <taxon>Arachnida</taxon>
        <taxon>Araneae</taxon>
        <taxon>Araneomorphae</taxon>
        <taxon>Entelegynae</taxon>
        <taxon>Araneoidea</taxon>
        <taxon>Araneidae</taxon>
        <taxon>Larinioides</taxon>
    </lineage>
</organism>